<evidence type="ECO:0000256" key="8">
    <source>
        <dbReference type="HAMAP-Rule" id="MF_00375"/>
    </source>
</evidence>
<feature type="modified residue" description="N6-(pyridoxal phosphate)lysine" evidence="8">
    <location>
        <position position="267"/>
    </location>
</feature>
<organism evidence="9 10">
    <name type="scientific">Streptococcus cuniculi</name>
    <dbReference type="NCBI Taxonomy" id="1432788"/>
    <lineage>
        <taxon>Bacteria</taxon>
        <taxon>Bacillati</taxon>
        <taxon>Bacillota</taxon>
        <taxon>Bacilli</taxon>
        <taxon>Lactobacillales</taxon>
        <taxon>Streptococcaceae</taxon>
        <taxon>Streptococcus</taxon>
    </lineage>
</organism>
<dbReference type="HAMAP" id="MF_00375">
    <property type="entry name" value="HemL_aminotrans_3"/>
    <property type="match status" value="1"/>
</dbReference>
<gene>
    <name evidence="8 9" type="primary">hemL</name>
    <name evidence="9" type="ORF">E4T82_02585</name>
</gene>
<dbReference type="PANTHER" id="PTHR43713:SF3">
    <property type="entry name" value="GLUTAMATE-1-SEMIALDEHYDE 2,1-AMINOMUTASE 1, CHLOROPLASTIC-RELATED"/>
    <property type="match status" value="1"/>
</dbReference>
<dbReference type="Proteomes" id="UP000297253">
    <property type="component" value="Unassembled WGS sequence"/>
</dbReference>
<dbReference type="GO" id="GO:0005737">
    <property type="term" value="C:cytoplasm"/>
    <property type="evidence" value="ECO:0007669"/>
    <property type="project" value="UniProtKB-SubCell"/>
</dbReference>
<dbReference type="EMBL" id="SPPD01000002">
    <property type="protein sequence ID" value="TFU98666.1"/>
    <property type="molecule type" value="Genomic_DNA"/>
</dbReference>
<keyword evidence="5 8" id="KW-0663">Pyridoxal phosphate</keyword>
<dbReference type="InterPro" id="IPR015421">
    <property type="entry name" value="PyrdxlP-dep_Trfase_major"/>
</dbReference>
<comment type="pathway">
    <text evidence="3">Porphyrin-containing compound metabolism; protoporphyrin-IX biosynthesis; 5-aminolevulinate from L-glutamyl-tRNA(Glu): step 2/2.</text>
</comment>
<reference evidence="9 10" key="1">
    <citation type="submission" date="2019-03" db="EMBL/GenBank/DDBJ databases">
        <title>Diversity of the mouse oral microbiome.</title>
        <authorList>
            <person name="Joseph S."/>
            <person name="Aduse-Opoku J."/>
            <person name="Curtis M."/>
            <person name="Wade W."/>
            <person name="Hashim A."/>
        </authorList>
    </citation>
    <scope>NUCLEOTIDE SEQUENCE [LARGE SCALE GENOMIC DNA]</scope>
    <source>
        <strain evidence="9 10">WM131</strain>
    </source>
</reference>
<dbReference type="AlphaFoldDB" id="A0A4Y9JF69"/>
<dbReference type="UniPathway" id="UPA00251">
    <property type="reaction ID" value="UER00317"/>
</dbReference>
<dbReference type="FunFam" id="3.40.640.10:FF:000021">
    <property type="entry name" value="Glutamate-1-semialdehyde 2,1-aminomutase"/>
    <property type="match status" value="1"/>
</dbReference>
<dbReference type="InterPro" id="IPR015422">
    <property type="entry name" value="PyrdxlP-dep_Trfase_small"/>
</dbReference>
<keyword evidence="8" id="KW-0963">Cytoplasm</keyword>
<dbReference type="Pfam" id="PF00202">
    <property type="entry name" value="Aminotran_3"/>
    <property type="match status" value="1"/>
</dbReference>
<protein>
    <recommendedName>
        <fullName evidence="8">Glutamate-1-semialdehyde 2,1-aminomutase</fullName>
        <shortName evidence="8">GSA</shortName>
        <ecNumber evidence="8">5.4.3.8</ecNumber>
    </recommendedName>
    <alternativeName>
        <fullName evidence="8">Glutamate-1-semialdehyde aminotransferase</fullName>
        <shortName evidence="8">GSA-AT</shortName>
    </alternativeName>
</protein>
<evidence type="ECO:0000256" key="2">
    <source>
        <dbReference type="ARBA" id="ARBA00001933"/>
    </source>
</evidence>
<evidence type="ECO:0000256" key="1">
    <source>
        <dbReference type="ARBA" id="ARBA00001579"/>
    </source>
</evidence>
<dbReference type="Gene3D" id="3.90.1150.10">
    <property type="entry name" value="Aspartate Aminotransferase, domain 1"/>
    <property type="match status" value="1"/>
</dbReference>
<comment type="cofactor">
    <cofactor evidence="2 8">
        <name>pyridoxal 5'-phosphate</name>
        <dbReference type="ChEBI" id="CHEBI:597326"/>
    </cofactor>
</comment>
<evidence type="ECO:0000256" key="5">
    <source>
        <dbReference type="ARBA" id="ARBA00022898"/>
    </source>
</evidence>
<dbReference type="GO" id="GO:0042286">
    <property type="term" value="F:glutamate-1-semialdehyde 2,1-aminomutase activity"/>
    <property type="evidence" value="ECO:0007669"/>
    <property type="project" value="UniProtKB-UniRule"/>
</dbReference>
<dbReference type="CDD" id="cd00610">
    <property type="entry name" value="OAT_like"/>
    <property type="match status" value="1"/>
</dbReference>
<dbReference type="OrthoDB" id="9807885at2"/>
<name>A0A4Y9JF69_9STRE</name>
<dbReference type="PANTHER" id="PTHR43713">
    <property type="entry name" value="GLUTAMATE-1-SEMIALDEHYDE 2,1-AMINOMUTASE"/>
    <property type="match status" value="1"/>
</dbReference>
<dbReference type="PROSITE" id="PS00600">
    <property type="entry name" value="AA_TRANSFER_CLASS_3"/>
    <property type="match status" value="1"/>
</dbReference>
<sequence>MSVEASKQAFKEAQAVFPGGVNSPVRAFKAVGGNPIFIDKAKGAYLYDLDGNRYIDYVLSWGPMILGHAKETVIEAVKDAVEKGTSYGAPSPLETRLGKLLQERVPYLERLRMVSSGTEATMSAIRVARGVTKRDKIVKFIGCYHGHSDAFLVQAGSGVATFGLPNSPGVPAATAQDTLTLPYNDQEALRECFKQQGQDIAGVIIEGVAGNMGLIPADPDFIKLIRELTKQYGALFIMDEVMTGFRASYTGATGLYQVEPDLLCLGKVVGGGFPVAVFGGKKEYMDAVAPLGAIYQAGTLSGNPIAMTAGYETVKGLTPELFEQMSERVEQLCHGLKDLANTYKVPLQVVYLGTMFGFFFNSKPVRNFEDSKASDQDMFAKVHKALLAKGIYLAPSQYESNFMSTAHTKEDIDTTLKAFEEVFGDIYG</sequence>
<dbReference type="GO" id="GO:0006782">
    <property type="term" value="P:protoporphyrinogen IX biosynthetic process"/>
    <property type="evidence" value="ECO:0007669"/>
    <property type="project" value="UniProtKB-UniRule"/>
</dbReference>
<comment type="caution">
    <text evidence="9">The sequence shown here is derived from an EMBL/GenBank/DDBJ whole genome shotgun (WGS) entry which is preliminary data.</text>
</comment>
<dbReference type="NCBIfam" id="NF000818">
    <property type="entry name" value="PRK00062.1"/>
    <property type="match status" value="1"/>
</dbReference>
<comment type="subcellular location">
    <subcellularLocation>
        <location evidence="8">Cytoplasm</location>
    </subcellularLocation>
</comment>
<evidence type="ECO:0000256" key="4">
    <source>
        <dbReference type="ARBA" id="ARBA00008981"/>
    </source>
</evidence>
<evidence type="ECO:0000256" key="6">
    <source>
        <dbReference type="ARBA" id="ARBA00023235"/>
    </source>
</evidence>
<evidence type="ECO:0000256" key="7">
    <source>
        <dbReference type="ARBA" id="ARBA00023244"/>
    </source>
</evidence>
<dbReference type="Gene3D" id="3.40.640.10">
    <property type="entry name" value="Type I PLP-dependent aspartate aminotransferase-like (Major domain)"/>
    <property type="match status" value="1"/>
</dbReference>
<evidence type="ECO:0000313" key="10">
    <source>
        <dbReference type="Proteomes" id="UP000297253"/>
    </source>
</evidence>
<comment type="catalytic activity">
    <reaction evidence="1 8">
        <text>(S)-4-amino-5-oxopentanoate = 5-aminolevulinate</text>
        <dbReference type="Rhea" id="RHEA:14265"/>
        <dbReference type="ChEBI" id="CHEBI:57501"/>
        <dbReference type="ChEBI" id="CHEBI:356416"/>
        <dbReference type="EC" id="5.4.3.8"/>
    </reaction>
</comment>
<dbReference type="InterPro" id="IPR015424">
    <property type="entry name" value="PyrdxlP-dep_Trfase"/>
</dbReference>
<dbReference type="InterPro" id="IPR049704">
    <property type="entry name" value="Aminotrans_3_PPA_site"/>
</dbReference>
<comment type="similarity">
    <text evidence="4 8">Belongs to the class-III pyridoxal-phosphate-dependent aminotransferase family. HemL subfamily.</text>
</comment>
<evidence type="ECO:0000256" key="3">
    <source>
        <dbReference type="ARBA" id="ARBA00004819"/>
    </source>
</evidence>
<proteinExistence type="inferred from homology"/>
<comment type="subunit">
    <text evidence="8">Homodimer.</text>
</comment>
<dbReference type="NCBIfam" id="TIGR00713">
    <property type="entry name" value="hemL"/>
    <property type="match status" value="1"/>
</dbReference>
<evidence type="ECO:0000313" key="9">
    <source>
        <dbReference type="EMBL" id="TFU98666.1"/>
    </source>
</evidence>
<dbReference type="SUPFAM" id="SSF53383">
    <property type="entry name" value="PLP-dependent transferases"/>
    <property type="match status" value="1"/>
</dbReference>
<dbReference type="RefSeq" id="WP_135181332.1">
    <property type="nucleotide sequence ID" value="NZ_JADGKZ010000002.1"/>
</dbReference>
<dbReference type="EC" id="5.4.3.8" evidence="8"/>
<dbReference type="InterPro" id="IPR004639">
    <property type="entry name" value="4pyrrol_synth_GluAld_NH2Trfase"/>
</dbReference>
<keyword evidence="6 8" id="KW-0413">Isomerase</keyword>
<dbReference type="GO" id="GO:0030170">
    <property type="term" value="F:pyridoxal phosphate binding"/>
    <property type="evidence" value="ECO:0007669"/>
    <property type="project" value="InterPro"/>
</dbReference>
<keyword evidence="7 8" id="KW-0627">Porphyrin biosynthesis</keyword>
<accession>A0A4Y9JF69</accession>
<dbReference type="InterPro" id="IPR005814">
    <property type="entry name" value="Aminotrans_3"/>
</dbReference>
<dbReference type="GO" id="GO:0008483">
    <property type="term" value="F:transaminase activity"/>
    <property type="evidence" value="ECO:0007669"/>
    <property type="project" value="InterPro"/>
</dbReference>